<dbReference type="InParanoid" id="A0A162PQP8"/>
<keyword evidence="1" id="KW-0812">Transmembrane</keyword>
<keyword evidence="1" id="KW-0472">Membrane</keyword>
<keyword evidence="1" id="KW-1133">Transmembrane helix</keyword>
<dbReference type="OrthoDB" id="2555959at2759"/>
<protein>
    <submittedName>
        <fullName evidence="2">Uncharacterized protein</fullName>
    </submittedName>
</protein>
<evidence type="ECO:0000313" key="3">
    <source>
        <dbReference type="Proteomes" id="UP000077315"/>
    </source>
</evidence>
<keyword evidence="3" id="KW-1185">Reference proteome</keyword>
<dbReference type="AlphaFoldDB" id="A0A162PQP8"/>
<accession>A0A162PQP8</accession>
<dbReference type="GeneID" id="28992686"/>
<evidence type="ECO:0000256" key="1">
    <source>
        <dbReference type="SAM" id="Phobius"/>
    </source>
</evidence>
<dbReference type="Proteomes" id="UP000077315">
    <property type="component" value="Unassembled WGS sequence"/>
</dbReference>
<name>A0A162PQP8_PHYB8</name>
<proteinExistence type="predicted"/>
<feature type="transmembrane region" description="Helical" evidence="1">
    <location>
        <begin position="21"/>
        <end position="39"/>
    </location>
</feature>
<dbReference type="VEuPathDB" id="FungiDB:PHYBLDRAFT_147014"/>
<dbReference type="RefSeq" id="XP_018290076.1">
    <property type="nucleotide sequence ID" value="XM_018431780.1"/>
</dbReference>
<organism evidence="2 3">
    <name type="scientific">Phycomyces blakesleeanus (strain ATCC 8743b / DSM 1359 / FGSC 10004 / NBRC 33097 / NRRL 1555)</name>
    <dbReference type="NCBI Taxonomy" id="763407"/>
    <lineage>
        <taxon>Eukaryota</taxon>
        <taxon>Fungi</taxon>
        <taxon>Fungi incertae sedis</taxon>
        <taxon>Mucoromycota</taxon>
        <taxon>Mucoromycotina</taxon>
        <taxon>Mucoromycetes</taxon>
        <taxon>Mucorales</taxon>
        <taxon>Phycomycetaceae</taxon>
        <taxon>Phycomyces</taxon>
    </lineage>
</organism>
<evidence type="ECO:0000313" key="2">
    <source>
        <dbReference type="EMBL" id="OAD72036.1"/>
    </source>
</evidence>
<reference evidence="3" key="1">
    <citation type="submission" date="2015-06" db="EMBL/GenBank/DDBJ databases">
        <title>Expansion of signal transduction pathways in fungi by whole-genome duplication.</title>
        <authorList>
            <consortium name="DOE Joint Genome Institute"/>
            <person name="Corrochano L.M."/>
            <person name="Kuo A."/>
            <person name="Marcet-Houben M."/>
            <person name="Polaino S."/>
            <person name="Salamov A."/>
            <person name="Villalobos J.M."/>
            <person name="Alvarez M.I."/>
            <person name="Avalos J."/>
            <person name="Benito E.P."/>
            <person name="Benoit I."/>
            <person name="Burger G."/>
            <person name="Camino L.P."/>
            <person name="Canovas D."/>
            <person name="Cerda-Olmedo E."/>
            <person name="Cheng J.-F."/>
            <person name="Dominguez A."/>
            <person name="Elias M."/>
            <person name="Eslava A.P."/>
            <person name="Glaser F."/>
            <person name="Grimwood J."/>
            <person name="Gutierrez G."/>
            <person name="Heitman J."/>
            <person name="Henrissat B."/>
            <person name="Iturriaga E.A."/>
            <person name="Lang B.F."/>
            <person name="Lavin J.L."/>
            <person name="Lee S."/>
            <person name="Li W."/>
            <person name="Lindquist E."/>
            <person name="Lopez-Garcia S."/>
            <person name="Luque E.M."/>
            <person name="Marcos A.T."/>
            <person name="Martin J."/>
            <person name="McCluskey K."/>
            <person name="Medina H.R."/>
            <person name="Miralles-Duran A."/>
            <person name="Miyazaki A."/>
            <person name="Munoz-Torres E."/>
            <person name="Oguiza J.A."/>
            <person name="Ohm R."/>
            <person name="Olmedo M."/>
            <person name="Orejas M."/>
            <person name="Ortiz-Castellanos L."/>
            <person name="Pisabarro A.G."/>
            <person name="Rodriguez-Romero J."/>
            <person name="Ruiz-Herrera J."/>
            <person name="Ruiz-Vazquez R."/>
            <person name="Sanz C."/>
            <person name="Schackwitz W."/>
            <person name="Schmutz J."/>
            <person name="Shahriari M."/>
            <person name="Shelest E."/>
            <person name="Silva-Franco F."/>
            <person name="Soanes D."/>
            <person name="Syed K."/>
            <person name="Tagua V.G."/>
            <person name="Talbot N.J."/>
            <person name="Thon M."/>
            <person name="De vries R.P."/>
            <person name="Wiebenga A."/>
            <person name="Yadav J.S."/>
            <person name="Braun E.L."/>
            <person name="Baker S."/>
            <person name="Garre V."/>
            <person name="Horwitz B."/>
            <person name="Torres-Martinez S."/>
            <person name="Idnurm A."/>
            <person name="Herrera-Estrella A."/>
            <person name="Gabaldon T."/>
            <person name="Grigoriev I.V."/>
        </authorList>
    </citation>
    <scope>NUCLEOTIDE SEQUENCE [LARGE SCALE GENOMIC DNA]</scope>
    <source>
        <strain evidence="3">NRRL 1555(-)</strain>
    </source>
</reference>
<gene>
    <name evidence="2" type="ORF">PHYBLDRAFT_147014</name>
</gene>
<dbReference type="EMBL" id="KV440984">
    <property type="protein sequence ID" value="OAD72036.1"/>
    <property type="molecule type" value="Genomic_DNA"/>
</dbReference>
<sequence>MQRKTLWESYKALNPRTRVSIGVAGMAFATAGMFISDWLEESLPPTEIEKQELVMMSPIVVVDHESPKKATDQSISQ</sequence>